<dbReference type="AlphaFoldDB" id="A0A4R3URC7"/>
<keyword evidence="2" id="KW-1185">Reference proteome</keyword>
<evidence type="ECO:0000313" key="1">
    <source>
        <dbReference type="EMBL" id="TCU94446.1"/>
    </source>
</evidence>
<reference evidence="1 2" key="1">
    <citation type="submission" date="2019-03" db="EMBL/GenBank/DDBJ databases">
        <title>Genomic Encyclopedia of Type Strains, Phase IV (KMG-IV): sequencing the most valuable type-strain genomes for metagenomic binning, comparative biology and taxonomic classification.</title>
        <authorList>
            <person name="Goeker M."/>
        </authorList>
    </citation>
    <scope>NUCLEOTIDE SEQUENCE [LARGE SCALE GENOMIC DNA]</scope>
    <source>
        <strain evidence="1 2">DSM 654</strain>
    </source>
</reference>
<dbReference type="RefSeq" id="WP_132573167.1">
    <property type="nucleotide sequence ID" value="NZ_SGUF01000017.1"/>
</dbReference>
<comment type="caution">
    <text evidence="1">The sequence shown here is derived from an EMBL/GenBank/DDBJ whole genome shotgun (WGS) entry which is preliminary data.</text>
</comment>
<dbReference type="Proteomes" id="UP000295110">
    <property type="component" value="Unassembled WGS sequence"/>
</dbReference>
<gene>
    <name evidence="1" type="ORF">EV671_101791</name>
</gene>
<dbReference type="EMBL" id="SMBU01000017">
    <property type="protein sequence ID" value="TCU94446.1"/>
    <property type="molecule type" value="Genomic_DNA"/>
</dbReference>
<organism evidence="1 2">
    <name type="scientific">Roseateles saccharophilus</name>
    <name type="common">Pseudomonas saccharophila</name>
    <dbReference type="NCBI Taxonomy" id="304"/>
    <lineage>
        <taxon>Bacteria</taxon>
        <taxon>Pseudomonadati</taxon>
        <taxon>Pseudomonadota</taxon>
        <taxon>Betaproteobacteria</taxon>
        <taxon>Burkholderiales</taxon>
        <taxon>Sphaerotilaceae</taxon>
        <taxon>Roseateles</taxon>
    </lineage>
</organism>
<evidence type="ECO:0000313" key="2">
    <source>
        <dbReference type="Proteomes" id="UP000295110"/>
    </source>
</evidence>
<accession>A0A4R3URC7</accession>
<sequence>MVAFVAVENGAGVLGFKQRDVLDADGTRLKAFPEVTDKSPWKGQGLDKDDFYKGRFNALNKYKFKDWAQEGLSKDLLQDANANRKIVQKIIVAVKAIPTARVLMCSSVNSMVKYIAKHCADTHATIDTLVVYGHGGTNSMNVGLGRIGCFDMSDRDDSKVLEGRKLLGLEPGGGGKAPRVREIAPGNRADWGACFQSLEPYAEVSPDTDSFHVFLMACSIADDERIKPNESLVKVAKWELKAALGKDVVVAAPKAGVEDEQLMTLVRDLTKYRLEAGGGDFKIGDLEFSSSEA</sequence>
<name>A0A4R3URC7_ROSSA</name>
<proteinExistence type="predicted"/>
<protein>
    <submittedName>
        <fullName evidence="1">Uncharacterized protein</fullName>
    </submittedName>
</protein>